<dbReference type="OrthoDB" id="3352408at2759"/>
<dbReference type="AlphaFoldDB" id="A0A2J6SJK8"/>
<evidence type="ECO:0000313" key="6">
    <source>
        <dbReference type="EMBL" id="PMD50946.1"/>
    </source>
</evidence>
<feature type="domain" description="Cation-transporting P-type ATPase C-terminal" evidence="5">
    <location>
        <begin position="1"/>
        <end position="116"/>
    </location>
</feature>
<dbReference type="InParanoid" id="A0A2J6SJK8"/>
<dbReference type="InterPro" id="IPR006068">
    <property type="entry name" value="ATPase_P-typ_cation-transptr_C"/>
</dbReference>
<organism evidence="6 7">
    <name type="scientific">Hyaloscypha bicolor E</name>
    <dbReference type="NCBI Taxonomy" id="1095630"/>
    <lineage>
        <taxon>Eukaryota</taxon>
        <taxon>Fungi</taxon>
        <taxon>Dikarya</taxon>
        <taxon>Ascomycota</taxon>
        <taxon>Pezizomycotina</taxon>
        <taxon>Leotiomycetes</taxon>
        <taxon>Helotiales</taxon>
        <taxon>Hyaloscyphaceae</taxon>
        <taxon>Hyaloscypha</taxon>
        <taxon>Hyaloscypha bicolor</taxon>
    </lineage>
</organism>
<keyword evidence="7" id="KW-1185">Reference proteome</keyword>
<dbReference type="PANTHER" id="PTHR24093">
    <property type="entry name" value="CATION TRANSPORTING ATPASE"/>
    <property type="match status" value="1"/>
</dbReference>
<accession>A0A2J6SJK8</accession>
<comment type="subcellular location">
    <subcellularLocation>
        <location evidence="1">Endomembrane system</location>
        <topology evidence="1">Multi-pass membrane protein</topology>
    </subcellularLocation>
</comment>
<dbReference type="GO" id="GO:0012505">
    <property type="term" value="C:endomembrane system"/>
    <property type="evidence" value="ECO:0007669"/>
    <property type="project" value="UniProtKB-SubCell"/>
</dbReference>
<dbReference type="Pfam" id="PF00689">
    <property type="entry name" value="Cation_ATPase_C"/>
    <property type="match status" value="1"/>
</dbReference>
<evidence type="ECO:0000256" key="2">
    <source>
        <dbReference type="ARBA" id="ARBA00022723"/>
    </source>
</evidence>
<evidence type="ECO:0000256" key="4">
    <source>
        <dbReference type="SAM" id="Phobius"/>
    </source>
</evidence>
<evidence type="ECO:0000313" key="7">
    <source>
        <dbReference type="Proteomes" id="UP000235371"/>
    </source>
</evidence>
<dbReference type="Proteomes" id="UP000235371">
    <property type="component" value="Unassembled WGS sequence"/>
</dbReference>
<dbReference type="GO" id="GO:0006874">
    <property type="term" value="P:intracellular calcium ion homeostasis"/>
    <property type="evidence" value="ECO:0007669"/>
    <property type="project" value="TreeGrafter"/>
</dbReference>
<feature type="transmembrane region" description="Helical" evidence="4">
    <location>
        <begin position="6"/>
        <end position="27"/>
    </location>
</feature>
<dbReference type="GO" id="GO:0046872">
    <property type="term" value="F:metal ion binding"/>
    <property type="evidence" value="ECO:0007669"/>
    <property type="project" value="UniProtKB-KW"/>
</dbReference>
<keyword evidence="4" id="KW-0472">Membrane</keyword>
<dbReference type="Gene3D" id="1.20.1110.10">
    <property type="entry name" value="Calcium-transporting ATPase, transmembrane domain"/>
    <property type="match status" value="1"/>
</dbReference>
<evidence type="ECO:0000259" key="5">
    <source>
        <dbReference type="Pfam" id="PF00689"/>
    </source>
</evidence>
<keyword evidence="4" id="KW-0812">Transmembrane</keyword>
<dbReference type="SUPFAM" id="SSF81665">
    <property type="entry name" value="Calcium ATPase, transmembrane domain M"/>
    <property type="match status" value="1"/>
</dbReference>
<evidence type="ECO:0000256" key="1">
    <source>
        <dbReference type="ARBA" id="ARBA00004127"/>
    </source>
</evidence>
<dbReference type="PANTHER" id="PTHR24093:SF369">
    <property type="entry name" value="CALCIUM-TRANSPORTING ATPASE"/>
    <property type="match status" value="1"/>
</dbReference>
<dbReference type="GO" id="GO:0005388">
    <property type="term" value="F:P-type calcium transporter activity"/>
    <property type="evidence" value="ECO:0007669"/>
    <property type="project" value="TreeGrafter"/>
</dbReference>
<evidence type="ECO:0000256" key="3">
    <source>
        <dbReference type="ARBA" id="ARBA00022842"/>
    </source>
</evidence>
<dbReference type="InterPro" id="IPR023298">
    <property type="entry name" value="ATPase_P-typ_TM_dom_sf"/>
</dbReference>
<dbReference type="GO" id="GO:0005886">
    <property type="term" value="C:plasma membrane"/>
    <property type="evidence" value="ECO:0007669"/>
    <property type="project" value="TreeGrafter"/>
</dbReference>
<reference evidence="6 7" key="1">
    <citation type="submission" date="2016-04" db="EMBL/GenBank/DDBJ databases">
        <title>A degradative enzymes factory behind the ericoid mycorrhizal symbiosis.</title>
        <authorList>
            <consortium name="DOE Joint Genome Institute"/>
            <person name="Martino E."/>
            <person name="Morin E."/>
            <person name="Grelet G."/>
            <person name="Kuo A."/>
            <person name="Kohler A."/>
            <person name="Daghino S."/>
            <person name="Barry K."/>
            <person name="Choi C."/>
            <person name="Cichocki N."/>
            <person name="Clum A."/>
            <person name="Copeland A."/>
            <person name="Hainaut M."/>
            <person name="Haridas S."/>
            <person name="Labutti K."/>
            <person name="Lindquist E."/>
            <person name="Lipzen A."/>
            <person name="Khouja H.-R."/>
            <person name="Murat C."/>
            <person name="Ohm R."/>
            <person name="Olson A."/>
            <person name="Spatafora J."/>
            <person name="Veneault-Fourrey C."/>
            <person name="Henrissat B."/>
            <person name="Grigoriev I."/>
            <person name="Martin F."/>
            <person name="Perotto S."/>
        </authorList>
    </citation>
    <scope>NUCLEOTIDE SEQUENCE [LARGE SCALE GENOMIC DNA]</scope>
    <source>
        <strain evidence="6 7">E</strain>
    </source>
</reference>
<dbReference type="GeneID" id="36584249"/>
<keyword evidence="3" id="KW-0460">Magnesium</keyword>
<feature type="transmembrane region" description="Helical" evidence="4">
    <location>
        <begin position="71"/>
        <end position="94"/>
    </location>
</feature>
<dbReference type="RefSeq" id="XP_024727850.1">
    <property type="nucleotide sequence ID" value="XM_024876170.1"/>
</dbReference>
<feature type="transmembrane region" description="Helical" evidence="4">
    <location>
        <begin position="34"/>
        <end position="51"/>
    </location>
</feature>
<dbReference type="EMBL" id="KZ613912">
    <property type="protein sequence ID" value="PMD50946.1"/>
    <property type="molecule type" value="Genomic_DNA"/>
</dbReference>
<keyword evidence="4" id="KW-1133">Transmembrane helix</keyword>
<keyword evidence="2" id="KW-0479">Metal-binding</keyword>
<dbReference type="STRING" id="1095630.A0A2J6SJK8"/>
<sequence length="126" mass="14605">MWKTIIVQSIYQTAVTLVLCFAGNHICSYRSEEISTLVFNTYVWMQIFNMYNCRQYDDTFNVFDGVFRNWLFMSVSSTMIGLQIMIIFVGGQVFHVVPLTGRQWAISLVGALTRCIPNWLFSQAHL</sequence>
<proteinExistence type="predicted"/>
<protein>
    <submittedName>
        <fullName evidence="6">Calcium ATPase</fullName>
    </submittedName>
</protein>
<name>A0A2J6SJK8_9HELO</name>
<gene>
    <name evidence="6" type="ORF">K444DRAFT_545815</name>
</gene>